<keyword evidence="6 8" id="KW-0539">Nucleus</keyword>
<evidence type="ECO:0000256" key="4">
    <source>
        <dbReference type="ARBA" id="ARBA00023015"/>
    </source>
</evidence>
<accession>A0A433A1W7</accession>
<dbReference type="OrthoDB" id="1929813at2759"/>
<evidence type="ECO:0000256" key="3">
    <source>
        <dbReference type="ARBA" id="ARBA00020629"/>
    </source>
</evidence>
<dbReference type="Proteomes" id="UP000268093">
    <property type="component" value="Unassembled WGS sequence"/>
</dbReference>
<evidence type="ECO:0000313" key="10">
    <source>
        <dbReference type="Proteomes" id="UP000268093"/>
    </source>
</evidence>
<protein>
    <recommendedName>
        <fullName evidence="3 8">Mediator of RNA polymerase II transcription subunit 4</fullName>
    </recommendedName>
    <alternativeName>
        <fullName evidence="7 8">Mediator complex subunit 4</fullName>
    </alternativeName>
</protein>
<dbReference type="GO" id="GO:0016592">
    <property type="term" value="C:mediator complex"/>
    <property type="evidence" value="ECO:0007669"/>
    <property type="project" value="InterPro"/>
</dbReference>
<dbReference type="GO" id="GO:0003712">
    <property type="term" value="F:transcription coregulator activity"/>
    <property type="evidence" value="ECO:0007669"/>
    <property type="project" value="InterPro"/>
</dbReference>
<dbReference type="EMBL" id="RBNI01020156">
    <property type="protein sequence ID" value="RUO96677.1"/>
    <property type="molecule type" value="Genomic_DNA"/>
</dbReference>
<name>A0A433A1W7_9FUNG</name>
<proteinExistence type="inferred from homology"/>
<keyword evidence="5 8" id="KW-0804">Transcription</keyword>
<dbReference type="InterPro" id="IPR019258">
    <property type="entry name" value="Mediator_Med4"/>
</dbReference>
<organism evidence="9 10">
    <name type="scientific">Jimgerdemannia flammicorona</name>
    <dbReference type="NCBI Taxonomy" id="994334"/>
    <lineage>
        <taxon>Eukaryota</taxon>
        <taxon>Fungi</taxon>
        <taxon>Fungi incertae sedis</taxon>
        <taxon>Mucoromycota</taxon>
        <taxon>Mucoromycotina</taxon>
        <taxon>Endogonomycetes</taxon>
        <taxon>Endogonales</taxon>
        <taxon>Endogonaceae</taxon>
        <taxon>Jimgerdemannia</taxon>
    </lineage>
</organism>
<dbReference type="AlphaFoldDB" id="A0A433A1W7"/>
<feature type="non-terminal residue" evidence="9">
    <location>
        <position position="129"/>
    </location>
</feature>
<keyword evidence="10" id="KW-1185">Reference proteome</keyword>
<gene>
    <name evidence="8" type="primary">MED4</name>
    <name evidence="9" type="ORF">BC936DRAFT_141632</name>
</gene>
<comment type="function">
    <text evidence="8">Component of the Mediator complex, a coactivator involved in the regulated transcription of nearly all RNA polymerase II-dependent genes. Mediator functions as a bridge to convey information from gene-specific regulatory proteins to the basal RNA polymerase II transcription machinery. Mediator is recruited to promoters by direct interactions with regulatory proteins and serves as a scaffold for the assembly of a functional preinitiation complex with RNA polymerase II and the general transcription factors.</text>
</comment>
<evidence type="ECO:0000256" key="5">
    <source>
        <dbReference type="ARBA" id="ARBA00023163"/>
    </source>
</evidence>
<evidence type="ECO:0000256" key="8">
    <source>
        <dbReference type="RuleBase" id="RU364141"/>
    </source>
</evidence>
<comment type="subcellular location">
    <subcellularLocation>
        <location evidence="1 8">Nucleus</location>
    </subcellularLocation>
</comment>
<dbReference type="Pfam" id="PF10018">
    <property type="entry name" value="Med4"/>
    <property type="match status" value="1"/>
</dbReference>
<comment type="similarity">
    <text evidence="2 8">Belongs to the Mediator complex subunit 4 family.</text>
</comment>
<evidence type="ECO:0000256" key="6">
    <source>
        <dbReference type="ARBA" id="ARBA00023242"/>
    </source>
</evidence>
<evidence type="ECO:0000256" key="7">
    <source>
        <dbReference type="ARBA" id="ARBA00031257"/>
    </source>
</evidence>
<evidence type="ECO:0000256" key="2">
    <source>
        <dbReference type="ARBA" id="ARBA00009626"/>
    </source>
</evidence>
<evidence type="ECO:0000256" key="1">
    <source>
        <dbReference type="ARBA" id="ARBA00004123"/>
    </source>
</evidence>
<comment type="caution">
    <text evidence="9">The sequence shown here is derived from an EMBL/GenBank/DDBJ whole genome shotgun (WGS) entry which is preliminary data.</text>
</comment>
<keyword evidence="4 8" id="KW-0805">Transcription regulation</keyword>
<dbReference type="GO" id="GO:0006357">
    <property type="term" value="P:regulation of transcription by RNA polymerase II"/>
    <property type="evidence" value="ECO:0007669"/>
    <property type="project" value="InterPro"/>
</dbReference>
<evidence type="ECO:0000313" key="9">
    <source>
        <dbReference type="EMBL" id="RUO96677.1"/>
    </source>
</evidence>
<keyword evidence="8" id="KW-0010">Activator</keyword>
<comment type="subunit">
    <text evidence="8">Component of the Mediator complex.</text>
</comment>
<sequence length="129" mass="14363">MAATEASLKAQVSNLLTEYSTLVRNYFAATEALVEGRPLSVLPAGTTSVHPDDIMRRIVEVDAKLQKAVDQIEDHQSRQRKISEVQEDIRHHNVTILALVSRLQEARGMLEACLDSVKQESLAIKQAKE</sequence>
<reference evidence="9 10" key="1">
    <citation type="journal article" date="2018" name="New Phytol.">
        <title>Phylogenomics of Endogonaceae and evolution of mycorrhizas within Mucoromycota.</title>
        <authorList>
            <person name="Chang Y."/>
            <person name="Desiro A."/>
            <person name="Na H."/>
            <person name="Sandor L."/>
            <person name="Lipzen A."/>
            <person name="Clum A."/>
            <person name="Barry K."/>
            <person name="Grigoriev I.V."/>
            <person name="Martin F.M."/>
            <person name="Stajich J.E."/>
            <person name="Smith M.E."/>
            <person name="Bonito G."/>
            <person name="Spatafora J.W."/>
        </authorList>
    </citation>
    <scope>NUCLEOTIDE SEQUENCE [LARGE SCALE GENOMIC DNA]</scope>
    <source>
        <strain evidence="9 10">GMNB39</strain>
    </source>
</reference>